<evidence type="ECO:0000256" key="4">
    <source>
        <dbReference type="SAM" id="SignalP"/>
    </source>
</evidence>
<gene>
    <name evidence="5" type="ORF">EPK99_01500</name>
</gene>
<feature type="chain" id="PRO_5019453928" evidence="4">
    <location>
        <begin position="27"/>
        <end position="424"/>
    </location>
</feature>
<comment type="subcellular location">
    <subcellularLocation>
        <location evidence="1">Periplasm</location>
    </subcellularLocation>
</comment>
<comment type="similarity">
    <text evidence="2">Belongs to the bacterial solute-binding protein 1 family.</text>
</comment>
<keyword evidence="6" id="KW-1185">Reference proteome</keyword>
<comment type="caution">
    <text evidence="5">The sequence shown here is derived from an EMBL/GenBank/DDBJ whole genome shotgun (WGS) entry which is preliminary data.</text>
</comment>
<sequence>MMKKHLNMTIATVLLLQVGTAGLALAEDAKPLAGQHLSVLLPPWGTLPKEMTDGFTAKTGIILDTQTLGWDDIHTKIVTSTVANTAPGDATEVDWSWVGQFGASKWYQPLDGLVTADAVADAPTAKIFTYDGKLLAVPYNNDFRVLIYNKTQLEKAGIKTPPKTPDELLKAAKAIKEAKIATYPIGLPLSATEGTSTTWYLLTKAFGGDLFDKDFKPMFVDPQSGGYKALSFEIQALKDGLIDPAMTGLKDVEVQELFKSGKISFDVAGWAGNLAVYADASKSQVANDVAAALMPSTTGSTRTIGLPEAIGIPAASANSKAAAAFINWMLEPETEIGSFNALGNLPPRLSVLKQLNAKGGLKDGDVLLAQAAAVEPLFAQGTPGWYPEFSAAVASAINQAAKGQLTVDQAVQQVAEAAKTASQE</sequence>
<dbReference type="Proteomes" id="UP000287687">
    <property type="component" value="Unassembled WGS sequence"/>
</dbReference>
<dbReference type="PANTHER" id="PTHR43649:SF12">
    <property type="entry name" value="DIACETYLCHITOBIOSE BINDING PROTEIN DASA"/>
    <property type="match status" value="1"/>
</dbReference>
<organism evidence="5 6">
    <name type="scientific">Neorhizobium lilium</name>
    <dbReference type="NCBI Taxonomy" id="2503024"/>
    <lineage>
        <taxon>Bacteria</taxon>
        <taxon>Pseudomonadati</taxon>
        <taxon>Pseudomonadota</taxon>
        <taxon>Alphaproteobacteria</taxon>
        <taxon>Hyphomicrobiales</taxon>
        <taxon>Rhizobiaceae</taxon>
        <taxon>Rhizobium/Agrobacterium group</taxon>
        <taxon>Neorhizobium</taxon>
    </lineage>
</organism>
<dbReference type="AlphaFoldDB" id="A0A444LL22"/>
<dbReference type="PANTHER" id="PTHR43649">
    <property type="entry name" value="ARABINOSE-BINDING PROTEIN-RELATED"/>
    <property type="match status" value="1"/>
</dbReference>
<accession>A0A444LL22</accession>
<dbReference type="InterPro" id="IPR006059">
    <property type="entry name" value="SBP"/>
</dbReference>
<protein>
    <submittedName>
        <fullName evidence="5">Extracellular solute-binding protein</fullName>
    </submittedName>
</protein>
<name>A0A444LL22_9HYPH</name>
<dbReference type="Pfam" id="PF01547">
    <property type="entry name" value="SBP_bac_1"/>
    <property type="match status" value="1"/>
</dbReference>
<proteinExistence type="inferred from homology"/>
<dbReference type="Gene3D" id="3.40.190.10">
    <property type="entry name" value="Periplasmic binding protein-like II"/>
    <property type="match status" value="2"/>
</dbReference>
<dbReference type="InterPro" id="IPR050490">
    <property type="entry name" value="Bact_solute-bd_prot1"/>
</dbReference>
<dbReference type="SUPFAM" id="SSF53850">
    <property type="entry name" value="Periplasmic binding protein-like II"/>
    <property type="match status" value="1"/>
</dbReference>
<evidence type="ECO:0000313" key="5">
    <source>
        <dbReference type="EMBL" id="RWX81034.1"/>
    </source>
</evidence>
<keyword evidence="4" id="KW-0732">Signal</keyword>
<evidence type="ECO:0000256" key="1">
    <source>
        <dbReference type="ARBA" id="ARBA00004418"/>
    </source>
</evidence>
<dbReference type="OrthoDB" id="9808332at2"/>
<evidence type="ECO:0000256" key="2">
    <source>
        <dbReference type="ARBA" id="ARBA00008520"/>
    </source>
</evidence>
<reference evidence="5 6" key="1">
    <citation type="submission" date="2019-01" db="EMBL/GenBank/DDBJ databases">
        <title>The draft genome of Rhizobium sp. 24NR.</title>
        <authorList>
            <person name="Liu L."/>
            <person name="Liang L."/>
            <person name="Shi S."/>
            <person name="Xu L."/>
            <person name="Wang X."/>
            <person name="Li L."/>
            <person name="Zhang X."/>
        </authorList>
    </citation>
    <scope>NUCLEOTIDE SEQUENCE [LARGE SCALE GENOMIC DNA]</scope>
    <source>
        <strain evidence="5 6">24NR</strain>
    </source>
</reference>
<evidence type="ECO:0000256" key="3">
    <source>
        <dbReference type="ARBA" id="ARBA00022764"/>
    </source>
</evidence>
<dbReference type="EMBL" id="SBIP01000001">
    <property type="protein sequence ID" value="RWX81034.1"/>
    <property type="molecule type" value="Genomic_DNA"/>
</dbReference>
<keyword evidence="3" id="KW-0574">Periplasm</keyword>
<evidence type="ECO:0000313" key="6">
    <source>
        <dbReference type="Proteomes" id="UP000287687"/>
    </source>
</evidence>
<feature type="signal peptide" evidence="4">
    <location>
        <begin position="1"/>
        <end position="26"/>
    </location>
</feature>
<dbReference type="GO" id="GO:0042597">
    <property type="term" value="C:periplasmic space"/>
    <property type="evidence" value="ECO:0007669"/>
    <property type="project" value="UniProtKB-SubCell"/>
</dbReference>